<dbReference type="PROSITE" id="PS50858">
    <property type="entry name" value="BSD"/>
    <property type="match status" value="1"/>
</dbReference>
<evidence type="ECO:0000256" key="1">
    <source>
        <dbReference type="SAM" id="MobiDB-lite"/>
    </source>
</evidence>
<proteinExistence type="predicted"/>
<sequence>MTRWSAIRAIVLPVAERSVSLIPSGRCNYAGVCTKSRSAAAEAATSLHPATHHQTDKMAARMSEIGMSAVRASEIGMRHSAANLQMMVGTVANKAHGIATIITRNTSRGRKPQTLKTVPTTKAEDELSPMSKLDELPEPEAEVPEAEKPEKPQQEEEEEKQKELPPLFPWEVRTEDGETRENFTVKEKILELAIYRRTFVEPADGEEEYVFSYATLKDVARELLLSNPNLREKRETLVESVPAPVVSEEIFWRNFFLRCNAIRVAEGMPSYLPEVEQSPMPSGPLARLRRGLFGKKKSITNVSKSRRGFLPVGRTGSSESSKTAFSEDDLSDLELDVDGEIEKELVKRRPSRAVEMRLHPIPPAQTDDAETTESVEADENEKSERVDDVKKAKEPEETPDANTPSNTKEPEQQAPILV</sequence>
<dbReference type="Pfam" id="PF03909">
    <property type="entry name" value="BSD"/>
    <property type="match status" value="1"/>
</dbReference>
<dbReference type="EMBL" id="JASMQC010000027">
    <property type="protein sequence ID" value="KAK1933784.1"/>
    <property type="molecule type" value="Genomic_DNA"/>
</dbReference>
<feature type="domain" description="BSD" evidence="2">
    <location>
        <begin position="207"/>
        <end position="263"/>
    </location>
</feature>
<feature type="compositionally biased region" description="Basic and acidic residues" evidence="1">
    <location>
        <begin position="380"/>
        <end position="396"/>
    </location>
</feature>
<accession>A0AAD9G8C5</accession>
<evidence type="ECO:0000313" key="3">
    <source>
        <dbReference type="EMBL" id="KAK1933784.1"/>
    </source>
</evidence>
<feature type="compositionally biased region" description="Acidic residues" evidence="1">
    <location>
        <begin position="367"/>
        <end position="379"/>
    </location>
</feature>
<comment type="caution">
    <text evidence="3">The sequence shown here is derived from an EMBL/GenBank/DDBJ whole genome shotgun (WGS) entry which is preliminary data.</text>
</comment>
<evidence type="ECO:0000313" key="4">
    <source>
        <dbReference type="Proteomes" id="UP001259832"/>
    </source>
</evidence>
<organism evidence="3 4">
    <name type="scientific">Phytophthora citrophthora</name>
    <dbReference type="NCBI Taxonomy" id="4793"/>
    <lineage>
        <taxon>Eukaryota</taxon>
        <taxon>Sar</taxon>
        <taxon>Stramenopiles</taxon>
        <taxon>Oomycota</taxon>
        <taxon>Peronosporomycetes</taxon>
        <taxon>Peronosporales</taxon>
        <taxon>Peronosporaceae</taxon>
        <taxon>Phytophthora</taxon>
    </lineage>
</organism>
<gene>
    <name evidence="3" type="ORF">P3T76_011544</name>
</gene>
<dbReference type="Proteomes" id="UP001259832">
    <property type="component" value="Unassembled WGS sequence"/>
</dbReference>
<dbReference type="InterPro" id="IPR005607">
    <property type="entry name" value="BSD_dom"/>
</dbReference>
<protein>
    <recommendedName>
        <fullName evidence="2">BSD domain-containing protein</fullName>
    </recommendedName>
</protein>
<reference evidence="3" key="1">
    <citation type="submission" date="2023-08" db="EMBL/GenBank/DDBJ databases">
        <title>Reference Genome Resource for the Citrus Pathogen Phytophthora citrophthora.</title>
        <authorList>
            <person name="Moller H."/>
            <person name="Coetzee B."/>
            <person name="Rose L.J."/>
            <person name="Van Niekerk J.M."/>
        </authorList>
    </citation>
    <scope>NUCLEOTIDE SEQUENCE</scope>
    <source>
        <strain evidence="3">STE-U-9442</strain>
    </source>
</reference>
<keyword evidence="4" id="KW-1185">Reference proteome</keyword>
<dbReference type="SUPFAM" id="SSF140383">
    <property type="entry name" value="BSD domain-like"/>
    <property type="match status" value="1"/>
</dbReference>
<dbReference type="AlphaFoldDB" id="A0AAD9G8C5"/>
<dbReference type="InterPro" id="IPR035925">
    <property type="entry name" value="BSD_dom_sf"/>
</dbReference>
<feature type="region of interest" description="Disordered" evidence="1">
    <location>
        <begin position="102"/>
        <end position="167"/>
    </location>
</feature>
<feature type="compositionally biased region" description="Basic and acidic residues" evidence="1">
    <location>
        <begin position="145"/>
        <end position="163"/>
    </location>
</feature>
<evidence type="ECO:0000259" key="2">
    <source>
        <dbReference type="PROSITE" id="PS50858"/>
    </source>
</evidence>
<name>A0AAD9G8C5_9STRA</name>
<feature type="region of interest" description="Disordered" evidence="1">
    <location>
        <begin position="354"/>
        <end position="418"/>
    </location>
</feature>
<feature type="compositionally biased region" description="Polar residues" evidence="1">
    <location>
        <begin position="315"/>
        <end position="324"/>
    </location>
</feature>
<dbReference type="Gene3D" id="1.10.3970.10">
    <property type="entry name" value="BSD domain"/>
    <property type="match status" value="1"/>
</dbReference>
<feature type="region of interest" description="Disordered" evidence="1">
    <location>
        <begin position="304"/>
        <end position="327"/>
    </location>
</feature>